<accession>A0AAV3RG71</accession>
<organism evidence="2 3">
    <name type="scientific">Lithospermum erythrorhizon</name>
    <name type="common">Purple gromwell</name>
    <name type="synonym">Lithospermum officinale var. erythrorhizon</name>
    <dbReference type="NCBI Taxonomy" id="34254"/>
    <lineage>
        <taxon>Eukaryota</taxon>
        <taxon>Viridiplantae</taxon>
        <taxon>Streptophyta</taxon>
        <taxon>Embryophyta</taxon>
        <taxon>Tracheophyta</taxon>
        <taxon>Spermatophyta</taxon>
        <taxon>Magnoliopsida</taxon>
        <taxon>eudicotyledons</taxon>
        <taxon>Gunneridae</taxon>
        <taxon>Pentapetalae</taxon>
        <taxon>asterids</taxon>
        <taxon>lamiids</taxon>
        <taxon>Boraginales</taxon>
        <taxon>Boraginaceae</taxon>
        <taxon>Boraginoideae</taxon>
        <taxon>Lithospermeae</taxon>
        <taxon>Lithospermum</taxon>
    </lineage>
</organism>
<sequence>MNRAGWMSPIARGLRPWSILVAQVHLFGNLHWCGPLWVSPVLFGSTLGTAHYLWYYHLPQDPPFFSDWILEYWWVFVFNGYQTDPYGLPCTCQGRFASLRHFTRFSTLPSLPATFQISFTSFHYRQWLEFEKAPPLFINPWGKHAFGSSQSTPSAKLPPKNLPFQLSQSSNPKRFSGYHGTH</sequence>
<proteinExistence type="predicted"/>
<gene>
    <name evidence="2" type="ORF">LIER_41670</name>
</gene>
<evidence type="ECO:0000313" key="3">
    <source>
        <dbReference type="Proteomes" id="UP001454036"/>
    </source>
</evidence>
<comment type="caution">
    <text evidence="2">The sequence shown here is derived from an EMBL/GenBank/DDBJ whole genome shotgun (WGS) entry which is preliminary data.</text>
</comment>
<dbReference type="Proteomes" id="UP001454036">
    <property type="component" value="Unassembled WGS sequence"/>
</dbReference>
<name>A0AAV3RG71_LITER</name>
<evidence type="ECO:0000256" key="1">
    <source>
        <dbReference type="SAM" id="MobiDB-lite"/>
    </source>
</evidence>
<feature type="compositionally biased region" description="Polar residues" evidence="1">
    <location>
        <begin position="164"/>
        <end position="173"/>
    </location>
</feature>
<dbReference type="AlphaFoldDB" id="A0AAV3RG71"/>
<dbReference type="EMBL" id="BAABME010026573">
    <property type="protein sequence ID" value="GAA0174140.1"/>
    <property type="molecule type" value="Genomic_DNA"/>
</dbReference>
<protein>
    <submittedName>
        <fullName evidence="2">Uncharacterized protein</fullName>
    </submittedName>
</protein>
<feature type="region of interest" description="Disordered" evidence="1">
    <location>
        <begin position="163"/>
        <end position="182"/>
    </location>
</feature>
<keyword evidence="3" id="KW-1185">Reference proteome</keyword>
<reference evidence="2 3" key="1">
    <citation type="submission" date="2024-01" db="EMBL/GenBank/DDBJ databases">
        <title>The complete chloroplast genome sequence of Lithospermum erythrorhizon: insights into the phylogenetic relationship among Boraginaceae species and the maternal lineages of purple gromwells.</title>
        <authorList>
            <person name="Okada T."/>
            <person name="Watanabe K."/>
        </authorList>
    </citation>
    <scope>NUCLEOTIDE SEQUENCE [LARGE SCALE GENOMIC DNA]</scope>
</reference>
<evidence type="ECO:0000313" key="2">
    <source>
        <dbReference type="EMBL" id="GAA0174140.1"/>
    </source>
</evidence>